<comment type="similarity">
    <text evidence="1">Belongs to the 'phage' integrase family.</text>
</comment>
<dbReference type="Gene3D" id="1.10.150.130">
    <property type="match status" value="1"/>
</dbReference>
<dbReference type="GO" id="GO:0006310">
    <property type="term" value="P:DNA recombination"/>
    <property type="evidence" value="ECO:0007669"/>
    <property type="project" value="UniProtKB-KW"/>
</dbReference>
<organism evidence="6 7">
    <name type="scientific">Microbacterium natoriense</name>
    <dbReference type="NCBI Taxonomy" id="284570"/>
    <lineage>
        <taxon>Bacteria</taxon>
        <taxon>Bacillati</taxon>
        <taxon>Actinomycetota</taxon>
        <taxon>Actinomycetes</taxon>
        <taxon>Micrococcales</taxon>
        <taxon>Microbacteriaceae</taxon>
        <taxon>Microbacterium</taxon>
    </lineage>
</organism>
<dbReference type="PANTHER" id="PTHR30629:SF2">
    <property type="entry name" value="PROPHAGE INTEGRASE INTS-RELATED"/>
    <property type="match status" value="1"/>
</dbReference>
<dbReference type="Proteomes" id="UP001244427">
    <property type="component" value="Unassembled WGS sequence"/>
</dbReference>
<dbReference type="InterPro" id="IPR011010">
    <property type="entry name" value="DNA_brk_join_enz"/>
</dbReference>
<dbReference type="EMBL" id="JAUSXV010000001">
    <property type="protein sequence ID" value="MDQ0648552.1"/>
    <property type="molecule type" value="Genomic_DNA"/>
</dbReference>
<sequence>MPRPRKKPGELGKVSTNEIGGAYRSRGRVRDGAGDLHVLEAWCNTAEEAEDAIQIKANQVWGGMFVPLTVVSTTEQLASLWLADVDMRAEDAIEQSSREAYHNRVKNNVLPYIGAVPIGSLNAGFIHNLLQRLARERSYSFASVTRKTLSGMLMFAALNGVIPTSPMNDVPKLRNNTRKRSIQLEEDQLLLIIALIREWEGKNPGRRGGSRPNVRAMEDFLLITLGTSLRPGEVLGLTLDDVHLLSKPAKVSLSGNVNRTKKFKNIRKDHPKGRGQERTMTVPDYADAVLRRLVACYEPNPDQLLLPTKNGTPMSVNYIDRLFREFRNQHRELLGRVGIDVDLLTPYALRKTVASVDNQAAGAELAAKVLGHADPRITKKHYIHELSEVDPEAAAILDRAFSRLGGRSDLSADDPGGH</sequence>
<feature type="domain" description="Tyr recombinase" evidence="5">
    <location>
        <begin position="179"/>
        <end position="396"/>
    </location>
</feature>
<reference evidence="6 7" key="1">
    <citation type="submission" date="2023-07" db="EMBL/GenBank/DDBJ databases">
        <title>Comparative genomics of wheat-associated soil bacteria to identify genetic determinants of phenazine resistance.</title>
        <authorList>
            <person name="Mouncey N."/>
        </authorList>
    </citation>
    <scope>NUCLEOTIDE SEQUENCE [LARGE SCALE GENOMIC DNA]</scope>
    <source>
        <strain evidence="6 7">W4I9-1</strain>
    </source>
</reference>
<dbReference type="GO" id="GO:0015074">
    <property type="term" value="P:DNA integration"/>
    <property type="evidence" value="ECO:0007669"/>
    <property type="project" value="UniProtKB-KW"/>
</dbReference>
<proteinExistence type="inferred from homology"/>
<dbReference type="InterPro" id="IPR002104">
    <property type="entry name" value="Integrase_catalytic"/>
</dbReference>
<evidence type="ECO:0000256" key="1">
    <source>
        <dbReference type="ARBA" id="ARBA00008857"/>
    </source>
</evidence>
<gene>
    <name evidence="6" type="ORF">QFZ53_002748</name>
</gene>
<evidence type="ECO:0000313" key="7">
    <source>
        <dbReference type="Proteomes" id="UP001244427"/>
    </source>
</evidence>
<evidence type="ECO:0000256" key="4">
    <source>
        <dbReference type="ARBA" id="ARBA00023172"/>
    </source>
</evidence>
<dbReference type="PROSITE" id="PS51898">
    <property type="entry name" value="TYR_RECOMBINASE"/>
    <property type="match status" value="1"/>
</dbReference>
<dbReference type="AlphaFoldDB" id="A0AAW8EZY1"/>
<keyword evidence="7" id="KW-1185">Reference proteome</keyword>
<keyword evidence="2" id="KW-0229">DNA integration</keyword>
<dbReference type="Pfam" id="PF00589">
    <property type="entry name" value="Phage_integrase"/>
    <property type="match status" value="1"/>
</dbReference>
<dbReference type="InterPro" id="IPR013762">
    <property type="entry name" value="Integrase-like_cat_sf"/>
</dbReference>
<evidence type="ECO:0000313" key="6">
    <source>
        <dbReference type="EMBL" id="MDQ0648552.1"/>
    </source>
</evidence>
<keyword evidence="3" id="KW-0238">DNA-binding</keyword>
<dbReference type="InterPro" id="IPR050808">
    <property type="entry name" value="Phage_Integrase"/>
</dbReference>
<dbReference type="RefSeq" id="WP_307297341.1">
    <property type="nucleotide sequence ID" value="NZ_JAUSXV010000001.1"/>
</dbReference>
<dbReference type="InterPro" id="IPR010998">
    <property type="entry name" value="Integrase_recombinase_N"/>
</dbReference>
<dbReference type="PANTHER" id="PTHR30629">
    <property type="entry name" value="PROPHAGE INTEGRASE"/>
    <property type="match status" value="1"/>
</dbReference>
<evidence type="ECO:0000256" key="3">
    <source>
        <dbReference type="ARBA" id="ARBA00023125"/>
    </source>
</evidence>
<dbReference type="Gene3D" id="1.10.443.10">
    <property type="entry name" value="Intergrase catalytic core"/>
    <property type="match status" value="1"/>
</dbReference>
<comment type="caution">
    <text evidence="6">The sequence shown here is derived from an EMBL/GenBank/DDBJ whole genome shotgun (WGS) entry which is preliminary data.</text>
</comment>
<evidence type="ECO:0000259" key="5">
    <source>
        <dbReference type="PROSITE" id="PS51898"/>
    </source>
</evidence>
<accession>A0AAW8EZY1</accession>
<dbReference type="SUPFAM" id="SSF56349">
    <property type="entry name" value="DNA breaking-rejoining enzymes"/>
    <property type="match status" value="1"/>
</dbReference>
<keyword evidence="4" id="KW-0233">DNA recombination</keyword>
<evidence type="ECO:0000256" key="2">
    <source>
        <dbReference type="ARBA" id="ARBA00022908"/>
    </source>
</evidence>
<dbReference type="GO" id="GO:0003677">
    <property type="term" value="F:DNA binding"/>
    <property type="evidence" value="ECO:0007669"/>
    <property type="project" value="UniProtKB-KW"/>
</dbReference>
<protein>
    <submittedName>
        <fullName evidence="6">Integrase</fullName>
    </submittedName>
</protein>
<name>A0AAW8EZY1_9MICO</name>